<keyword evidence="1" id="KW-0812">Transmembrane</keyword>
<accession>A0A6C0CGC3</accession>
<evidence type="ECO:0000313" key="2">
    <source>
        <dbReference type="EMBL" id="QHT02739.1"/>
    </source>
</evidence>
<protein>
    <submittedName>
        <fullName evidence="2">Uncharacterized protein</fullName>
    </submittedName>
</protein>
<name>A0A6C0CGC3_9ZZZZ</name>
<organism evidence="2">
    <name type="scientific">viral metagenome</name>
    <dbReference type="NCBI Taxonomy" id="1070528"/>
    <lineage>
        <taxon>unclassified sequences</taxon>
        <taxon>metagenomes</taxon>
        <taxon>organismal metagenomes</taxon>
    </lineage>
</organism>
<dbReference type="EMBL" id="MN739398">
    <property type="protein sequence ID" value="QHT02739.1"/>
    <property type="molecule type" value="Genomic_DNA"/>
</dbReference>
<evidence type="ECO:0000256" key="1">
    <source>
        <dbReference type="SAM" id="Phobius"/>
    </source>
</evidence>
<reference evidence="2" key="1">
    <citation type="journal article" date="2020" name="Nature">
        <title>Giant virus diversity and host interactions through global metagenomics.</title>
        <authorList>
            <person name="Schulz F."/>
            <person name="Roux S."/>
            <person name="Paez-Espino D."/>
            <person name="Jungbluth S."/>
            <person name="Walsh D.A."/>
            <person name="Denef V.J."/>
            <person name="McMahon K.D."/>
            <person name="Konstantinidis K.T."/>
            <person name="Eloe-Fadrosh E.A."/>
            <person name="Kyrpides N.C."/>
            <person name="Woyke T."/>
        </authorList>
    </citation>
    <scope>NUCLEOTIDE SEQUENCE</scope>
    <source>
        <strain evidence="2">GVMAG-M-3300020595-32</strain>
    </source>
</reference>
<dbReference type="AlphaFoldDB" id="A0A6C0CGC3"/>
<keyword evidence="1" id="KW-1133">Transmembrane helix</keyword>
<feature type="transmembrane region" description="Helical" evidence="1">
    <location>
        <begin position="46"/>
        <end position="67"/>
    </location>
</feature>
<keyword evidence="1" id="KW-0472">Membrane</keyword>
<proteinExistence type="predicted"/>
<sequence length="82" mass="10039">MSIELIKEKIFQSIKKELNTQENKEFIENDILKPLIQQILDQMYPYFMWMGLFFMSMFLFIIIILMLNIKVFIHNNNINVEY</sequence>